<evidence type="ECO:0000313" key="2">
    <source>
        <dbReference type="Proteomes" id="UP000268093"/>
    </source>
</evidence>
<dbReference type="AlphaFoldDB" id="A0A433D7W1"/>
<dbReference type="OrthoDB" id="5428522at2759"/>
<dbReference type="EMBL" id="RBNI01005230">
    <property type="protein sequence ID" value="RUP46913.1"/>
    <property type="molecule type" value="Genomic_DNA"/>
</dbReference>
<keyword evidence="2" id="KW-1185">Reference proteome</keyword>
<reference evidence="1 2" key="1">
    <citation type="journal article" date="2018" name="New Phytol.">
        <title>Phylogenomics of Endogonaceae and evolution of mycorrhizas within Mucoromycota.</title>
        <authorList>
            <person name="Chang Y."/>
            <person name="Desiro A."/>
            <person name="Na H."/>
            <person name="Sandor L."/>
            <person name="Lipzen A."/>
            <person name="Clum A."/>
            <person name="Barry K."/>
            <person name="Grigoriev I.V."/>
            <person name="Martin F.M."/>
            <person name="Stajich J.E."/>
            <person name="Smith M.E."/>
            <person name="Bonito G."/>
            <person name="Spatafora J.W."/>
        </authorList>
    </citation>
    <scope>NUCLEOTIDE SEQUENCE [LARGE SCALE GENOMIC DNA]</scope>
    <source>
        <strain evidence="1 2">GMNB39</strain>
    </source>
</reference>
<sequence>MRPSKGLEPRVGFRESALGGGSLELLHAGLFDGSEQTGGLDGAATKVLDGRDGGVIVVVVALLEALDMALVDVAEDLCHGLVYLGGIFSLPQRVLLEPDLEVLVEDRDERNRLLTTALAESQEVEDIFRSEELRFSLRELLKEIADEVVRVIELGIALEGGDLLGFAEALFDTAKEVTEEIAQGDVDPPMLSVNVQQFHHAVDNLSVGHLLEISSLAGCLLAKPHLLEIGVETLDDIVLLGQQSGRSLVLGEVENGIIHLLPEANTTGCNLVDGLAELGADGHDTASGTGVGLLPLAVIDTGGVGDGLFGCLGGQTLLGDHHAGGKEDTVKWHGRVVKLESPVAGEIGEGILRVTEAGATNKDNVGLTANGGVRLKNRLMEVLEAVMATGTATGPLHHDRHVRVCRGDADDLYRGNE</sequence>
<protein>
    <submittedName>
        <fullName evidence="1">Uncharacterized protein</fullName>
    </submittedName>
</protein>
<gene>
    <name evidence="1" type="ORF">BC936DRAFT_146381</name>
</gene>
<accession>A0A433D7W1</accession>
<evidence type="ECO:0000313" key="1">
    <source>
        <dbReference type="EMBL" id="RUP46913.1"/>
    </source>
</evidence>
<organism evidence="1 2">
    <name type="scientific">Jimgerdemannia flammicorona</name>
    <dbReference type="NCBI Taxonomy" id="994334"/>
    <lineage>
        <taxon>Eukaryota</taxon>
        <taxon>Fungi</taxon>
        <taxon>Fungi incertae sedis</taxon>
        <taxon>Mucoromycota</taxon>
        <taxon>Mucoromycotina</taxon>
        <taxon>Endogonomycetes</taxon>
        <taxon>Endogonales</taxon>
        <taxon>Endogonaceae</taxon>
        <taxon>Jimgerdemannia</taxon>
    </lineage>
</organism>
<proteinExistence type="predicted"/>
<dbReference type="Proteomes" id="UP000268093">
    <property type="component" value="Unassembled WGS sequence"/>
</dbReference>
<name>A0A433D7W1_9FUNG</name>
<comment type="caution">
    <text evidence="1">The sequence shown here is derived from an EMBL/GenBank/DDBJ whole genome shotgun (WGS) entry which is preliminary data.</text>
</comment>